<dbReference type="RefSeq" id="WP_275671502.1">
    <property type="nucleotide sequence ID" value="NZ_BNDS01000038.1"/>
</dbReference>
<reference evidence="5 6" key="1">
    <citation type="journal article" date="2022" name="Int. J. Syst. Evol. Microbiol.">
        <title>Neobacillus kokaensis sp. nov., isolated from soil.</title>
        <authorList>
            <person name="Yuki K."/>
            <person name="Matsubara H."/>
            <person name="Yamaguchi S."/>
        </authorList>
    </citation>
    <scope>NUCLEOTIDE SEQUENCE [LARGE SCALE GENOMIC DNA]</scope>
    <source>
        <strain evidence="5 6">LOB 377</strain>
    </source>
</reference>
<dbReference type="Gene3D" id="3.30.230.10">
    <property type="match status" value="1"/>
</dbReference>
<feature type="domain" description="PDZ" evidence="3">
    <location>
        <begin position="120"/>
        <end position="186"/>
    </location>
</feature>
<dbReference type="InterPro" id="IPR020568">
    <property type="entry name" value="Ribosomal_Su5_D2-typ_SF"/>
</dbReference>
<protein>
    <recommendedName>
        <fullName evidence="1">endopeptidase La</fullName>
        <ecNumber evidence="1">3.4.21.53</ecNumber>
    </recommendedName>
</protein>
<dbReference type="EC" id="3.4.21.53" evidence="1"/>
<evidence type="ECO:0000259" key="3">
    <source>
        <dbReference type="PROSITE" id="PS50106"/>
    </source>
</evidence>
<sequence>MRKKIYIGSFVIFTFMLIAGMYFSLPYYVSKPGMAKELAPIITVENGFKEKGNFMLTTVRMGRANIYSYLEAKMRKYEEIYPVDMILNKQETEEEYNVRQLHLMAASKLNAIEVAYRKAGLPVHYKYKGIYVMQVLPGMPAASALQAGDKIYKIDGQTFSSSDKFISYVGKKRAGDKVTLTFSRKKAEQSVTLTLKPLKQDPKRAGIGITLVDDKEIVVDPKVKVKTDDIGGPSAGLMFTLEIYNQLTKEDLTKGYQIAGTGTMDIEGNVGPIGGIEQKIVAADKAGADIFFAPNEKGAKDSNYQAALETARDIKTKMKIIPVDTFDEAVQYLEKLPIQKQK</sequence>
<evidence type="ECO:0000256" key="2">
    <source>
        <dbReference type="SAM" id="Phobius"/>
    </source>
</evidence>
<gene>
    <name evidence="5" type="primary">ylbL</name>
    <name evidence="5" type="ORF">AM1BK_48110</name>
</gene>
<feature type="transmembrane region" description="Helical" evidence="2">
    <location>
        <begin position="7"/>
        <end position="29"/>
    </location>
</feature>
<evidence type="ECO:0000313" key="6">
    <source>
        <dbReference type="Proteomes" id="UP000637074"/>
    </source>
</evidence>
<dbReference type="Pfam" id="PF05362">
    <property type="entry name" value="Lon_C"/>
    <property type="match status" value="1"/>
</dbReference>
<keyword evidence="2" id="KW-0812">Transmembrane</keyword>
<comment type="caution">
    <text evidence="5">The sequence shown here is derived from an EMBL/GenBank/DDBJ whole genome shotgun (WGS) entry which is preliminary data.</text>
</comment>
<dbReference type="SUPFAM" id="SSF50156">
    <property type="entry name" value="PDZ domain-like"/>
    <property type="match status" value="1"/>
</dbReference>
<dbReference type="InterPro" id="IPR027065">
    <property type="entry name" value="Lon_Prtase"/>
</dbReference>
<keyword evidence="2" id="KW-1133">Transmembrane helix</keyword>
<dbReference type="Pfam" id="PF13180">
    <property type="entry name" value="PDZ_2"/>
    <property type="match status" value="1"/>
</dbReference>
<dbReference type="SMART" id="SM00228">
    <property type="entry name" value="PDZ"/>
    <property type="match status" value="1"/>
</dbReference>
<dbReference type="EMBL" id="BNDS01000038">
    <property type="protein sequence ID" value="GHI01269.1"/>
    <property type="molecule type" value="Genomic_DNA"/>
</dbReference>
<proteinExistence type="inferred from homology"/>
<dbReference type="PANTHER" id="PTHR10046">
    <property type="entry name" value="ATP DEPENDENT LON PROTEASE FAMILY MEMBER"/>
    <property type="match status" value="1"/>
</dbReference>
<comment type="similarity">
    <text evidence="1">Belongs to the peptidase S16 family.</text>
</comment>
<keyword evidence="1" id="KW-0645">Protease</keyword>
<feature type="domain" description="Lon proteolytic" evidence="4">
    <location>
        <begin position="229"/>
        <end position="336"/>
    </location>
</feature>
<dbReference type="InterPro" id="IPR001478">
    <property type="entry name" value="PDZ"/>
</dbReference>
<dbReference type="InterPro" id="IPR036034">
    <property type="entry name" value="PDZ_sf"/>
</dbReference>
<evidence type="ECO:0000313" key="5">
    <source>
        <dbReference type="EMBL" id="GHI01269.1"/>
    </source>
</evidence>
<organism evidence="5 6">
    <name type="scientific">Neobacillus kokaensis</name>
    <dbReference type="NCBI Taxonomy" id="2759023"/>
    <lineage>
        <taxon>Bacteria</taxon>
        <taxon>Bacillati</taxon>
        <taxon>Bacillota</taxon>
        <taxon>Bacilli</taxon>
        <taxon>Bacillales</taxon>
        <taxon>Bacillaceae</taxon>
        <taxon>Neobacillus</taxon>
    </lineage>
</organism>
<name>A0ABQ3NBI5_9BACI</name>
<keyword evidence="1" id="KW-0720">Serine protease</keyword>
<dbReference type="NCBIfam" id="NF041438">
    <property type="entry name" value="SepM_fam_S16"/>
    <property type="match status" value="1"/>
</dbReference>
<dbReference type="SUPFAM" id="SSF54211">
    <property type="entry name" value="Ribosomal protein S5 domain 2-like"/>
    <property type="match status" value="1"/>
</dbReference>
<evidence type="ECO:0000259" key="4">
    <source>
        <dbReference type="PROSITE" id="PS51786"/>
    </source>
</evidence>
<dbReference type="PROSITE" id="PS51786">
    <property type="entry name" value="LON_PROTEOLYTIC"/>
    <property type="match status" value="1"/>
</dbReference>
<accession>A0ABQ3NBI5</accession>
<dbReference type="InterPro" id="IPR008269">
    <property type="entry name" value="Lon_proteolytic"/>
</dbReference>
<feature type="active site" evidence="1">
    <location>
        <position position="234"/>
    </location>
</feature>
<keyword evidence="1" id="KW-0378">Hydrolase</keyword>
<dbReference type="Proteomes" id="UP000637074">
    <property type="component" value="Unassembled WGS sequence"/>
</dbReference>
<evidence type="ECO:0000256" key="1">
    <source>
        <dbReference type="PROSITE-ProRule" id="PRU01122"/>
    </source>
</evidence>
<dbReference type="PROSITE" id="PS50106">
    <property type="entry name" value="PDZ"/>
    <property type="match status" value="1"/>
</dbReference>
<comment type="catalytic activity">
    <reaction evidence="1">
        <text>Hydrolysis of proteins in presence of ATP.</text>
        <dbReference type="EC" id="3.4.21.53"/>
    </reaction>
</comment>
<dbReference type="InterPro" id="IPR014721">
    <property type="entry name" value="Ribsml_uS5_D2-typ_fold_subgr"/>
</dbReference>
<feature type="active site" evidence="1">
    <location>
        <position position="279"/>
    </location>
</feature>
<keyword evidence="2" id="KW-0472">Membrane</keyword>
<keyword evidence="6" id="KW-1185">Reference proteome</keyword>